<dbReference type="Proteomes" id="UP001500457">
    <property type="component" value="Unassembled WGS sequence"/>
</dbReference>
<name>A0ABP9F7M1_9PSEU</name>
<reference evidence="3" key="1">
    <citation type="journal article" date="2019" name="Int. J. Syst. Evol. Microbiol.">
        <title>The Global Catalogue of Microorganisms (GCM) 10K type strain sequencing project: providing services to taxonomists for standard genome sequencing and annotation.</title>
        <authorList>
            <consortium name="The Broad Institute Genomics Platform"/>
            <consortium name="The Broad Institute Genome Sequencing Center for Infectious Disease"/>
            <person name="Wu L."/>
            <person name="Ma J."/>
        </authorList>
    </citation>
    <scope>NUCLEOTIDE SEQUENCE [LARGE SCALE GENOMIC DNA]</scope>
    <source>
        <strain evidence="3">JCM 17983</strain>
    </source>
</reference>
<evidence type="ECO:0000259" key="1">
    <source>
        <dbReference type="Pfam" id="PF07045"/>
    </source>
</evidence>
<dbReference type="Pfam" id="PF07045">
    <property type="entry name" value="DUF1330"/>
    <property type="match status" value="1"/>
</dbReference>
<organism evidence="2 3">
    <name type="scientific">Actinomycetospora straminea</name>
    <dbReference type="NCBI Taxonomy" id="663607"/>
    <lineage>
        <taxon>Bacteria</taxon>
        <taxon>Bacillati</taxon>
        <taxon>Actinomycetota</taxon>
        <taxon>Actinomycetes</taxon>
        <taxon>Pseudonocardiales</taxon>
        <taxon>Pseudonocardiaceae</taxon>
        <taxon>Actinomycetospora</taxon>
    </lineage>
</organism>
<dbReference type="SUPFAM" id="SSF54909">
    <property type="entry name" value="Dimeric alpha+beta barrel"/>
    <property type="match status" value="1"/>
</dbReference>
<protein>
    <submittedName>
        <fullName evidence="2">DUF1330 domain-containing protein</fullName>
    </submittedName>
</protein>
<dbReference type="PANTHER" id="PTHR40257:SF1">
    <property type="entry name" value="DUF1330 DOMAIN-CONTAINING PROTEIN"/>
    <property type="match status" value="1"/>
</dbReference>
<feature type="domain" description="DUF1330" evidence="1">
    <location>
        <begin position="35"/>
        <end position="107"/>
    </location>
</feature>
<comment type="caution">
    <text evidence="2">The sequence shown here is derived from an EMBL/GenBank/DDBJ whole genome shotgun (WGS) entry which is preliminary data.</text>
</comment>
<gene>
    <name evidence="2" type="ORF">GCM10023203_58140</name>
</gene>
<dbReference type="EMBL" id="BAABHQ010000029">
    <property type="protein sequence ID" value="GAA4896140.1"/>
    <property type="molecule type" value="Genomic_DNA"/>
</dbReference>
<dbReference type="InterPro" id="IPR011008">
    <property type="entry name" value="Dimeric_a/b-barrel"/>
</dbReference>
<dbReference type="Gene3D" id="3.30.70.100">
    <property type="match status" value="1"/>
</dbReference>
<keyword evidence="3" id="KW-1185">Reference proteome</keyword>
<evidence type="ECO:0000313" key="3">
    <source>
        <dbReference type="Proteomes" id="UP001500457"/>
    </source>
</evidence>
<dbReference type="PANTHER" id="PTHR40257">
    <property type="match status" value="1"/>
</dbReference>
<accession>A0ABP9F7M1</accession>
<evidence type="ECO:0000313" key="2">
    <source>
        <dbReference type="EMBL" id="GAA4896140.1"/>
    </source>
</evidence>
<proteinExistence type="predicted"/>
<sequence length="125" mass="13662">MVELPDGAVETLLAEDPGGPVVMLNLLRFRPEGGRETYQRYVDAVGAVSARYGVEIVYLGEGGRALAAEDGQAWDTVLLVRYPSREHFAAMIRDPAYREIEHLRVEGLAEAVLQPTVPAIGREVA</sequence>
<dbReference type="InterPro" id="IPR010753">
    <property type="entry name" value="DUF1330"/>
</dbReference>
<dbReference type="RefSeq" id="WP_274234878.1">
    <property type="nucleotide sequence ID" value="NZ_BAABHQ010000029.1"/>
</dbReference>